<dbReference type="GeneID" id="36559318"/>
<feature type="transmembrane region" description="Helical" evidence="7">
    <location>
        <begin position="92"/>
        <end position="110"/>
    </location>
</feature>
<name>A0A2I2G419_9EURO</name>
<dbReference type="InterPro" id="IPR036259">
    <property type="entry name" value="MFS_trans_sf"/>
</dbReference>
<protein>
    <submittedName>
        <fullName evidence="9">Putative MFS transporter</fullName>
    </submittedName>
</protein>
<evidence type="ECO:0000256" key="1">
    <source>
        <dbReference type="ARBA" id="ARBA00004127"/>
    </source>
</evidence>
<evidence type="ECO:0000256" key="6">
    <source>
        <dbReference type="ARBA" id="ARBA00023136"/>
    </source>
</evidence>
<evidence type="ECO:0000313" key="10">
    <source>
        <dbReference type="Proteomes" id="UP000234275"/>
    </source>
</evidence>
<comment type="similarity">
    <text evidence="2">Belongs to the major facilitator superfamily.</text>
</comment>
<feature type="transmembrane region" description="Helical" evidence="7">
    <location>
        <begin position="392"/>
        <end position="414"/>
    </location>
</feature>
<feature type="transmembrane region" description="Helical" evidence="7">
    <location>
        <begin position="58"/>
        <end position="80"/>
    </location>
</feature>
<dbReference type="FunFam" id="1.20.1250.20:FF:000286">
    <property type="entry name" value="MFS efflux transporter"/>
    <property type="match status" value="1"/>
</dbReference>
<organism evidence="9 10">
    <name type="scientific">Aspergillus steynii IBT 23096</name>
    <dbReference type="NCBI Taxonomy" id="1392250"/>
    <lineage>
        <taxon>Eukaryota</taxon>
        <taxon>Fungi</taxon>
        <taxon>Dikarya</taxon>
        <taxon>Ascomycota</taxon>
        <taxon>Pezizomycotina</taxon>
        <taxon>Eurotiomycetes</taxon>
        <taxon>Eurotiomycetidae</taxon>
        <taxon>Eurotiales</taxon>
        <taxon>Aspergillaceae</taxon>
        <taxon>Aspergillus</taxon>
        <taxon>Aspergillus subgen. Circumdati</taxon>
    </lineage>
</organism>
<dbReference type="SUPFAM" id="SSF103473">
    <property type="entry name" value="MFS general substrate transporter"/>
    <property type="match status" value="1"/>
</dbReference>
<dbReference type="AlphaFoldDB" id="A0A2I2G419"/>
<dbReference type="GO" id="GO:0012505">
    <property type="term" value="C:endomembrane system"/>
    <property type="evidence" value="ECO:0007669"/>
    <property type="project" value="UniProtKB-SubCell"/>
</dbReference>
<keyword evidence="10" id="KW-1185">Reference proteome</keyword>
<keyword evidence="6 7" id="KW-0472">Membrane</keyword>
<evidence type="ECO:0000259" key="8">
    <source>
        <dbReference type="PROSITE" id="PS50850"/>
    </source>
</evidence>
<gene>
    <name evidence="9" type="ORF">P170DRAFT_456436</name>
</gene>
<evidence type="ECO:0000256" key="3">
    <source>
        <dbReference type="ARBA" id="ARBA00022448"/>
    </source>
</evidence>
<dbReference type="RefSeq" id="XP_024702905.1">
    <property type="nucleotide sequence ID" value="XM_024851619.1"/>
</dbReference>
<comment type="subcellular location">
    <subcellularLocation>
        <location evidence="1">Endomembrane system</location>
        <topology evidence="1">Multi-pass membrane protein</topology>
    </subcellularLocation>
</comment>
<dbReference type="EMBL" id="MSFO01000005">
    <property type="protein sequence ID" value="PLB47603.1"/>
    <property type="molecule type" value="Genomic_DNA"/>
</dbReference>
<dbReference type="Gene3D" id="1.20.1250.20">
    <property type="entry name" value="MFS general substrate transporter like domains"/>
    <property type="match status" value="2"/>
</dbReference>
<dbReference type="VEuPathDB" id="FungiDB:P170DRAFT_456436"/>
<feature type="transmembrane region" description="Helical" evidence="7">
    <location>
        <begin position="178"/>
        <end position="201"/>
    </location>
</feature>
<evidence type="ECO:0000256" key="4">
    <source>
        <dbReference type="ARBA" id="ARBA00022692"/>
    </source>
</evidence>
<accession>A0A2I2G419</accession>
<dbReference type="PANTHER" id="PTHR23514">
    <property type="entry name" value="BYPASS OF STOP CODON PROTEIN 6"/>
    <property type="match status" value="1"/>
</dbReference>
<feature type="transmembrane region" description="Helical" evidence="7">
    <location>
        <begin position="237"/>
        <end position="259"/>
    </location>
</feature>
<feature type="transmembrane region" description="Helical" evidence="7">
    <location>
        <begin position="332"/>
        <end position="351"/>
    </location>
</feature>
<evidence type="ECO:0000256" key="7">
    <source>
        <dbReference type="SAM" id="Phobius"/>
    </source>
</evidence>
<dbReference type="InterPro" id="IPR011701">
    <property type="entry name" value="MFS"/>
</dbReference>
<feature type="transmembrane region" description="Helical" evidence="7">
    <location>
        <begin position="306"/>
        <end position="326"/>
    </location>
</feature>
<keyword evidence="5 7" id="KW-1133">Transmembrane helix</keyword>
<dbReference type="OrthoDB" id="413079at2759"/>
<dbReference type="PROSITE" id="PS50850">
    <property type="entry name" value="MFS"/>
    <property type="match status" value="1"/>
</dbReference>
<dbReference type="InterPro" id="IPR051788">
    <property type="entry name" value="MFS_Transporter"/>
</dbReference>
<sequence>MECCLSCPNRQASPQTHPRHQNWNKPRSNIWKTLATFWSFFVMGANDSSSGLQSYYGLSYIVVSLIFLSPLGGYIIAGVIDGKIYTVMGRRGVALICPLCRILAYVINSFHPPYHALVVAFIFAGIANGLSDSAWNAWAGSLDNASQVLGILHAFFGLGAVFGPLIIGSLVAHSGYPWYYFYYVMSAFAAVELITSLAAFWDMRGELSQYVAPGQTGKSQNSGGTRKAMFQRPYARITWLCSFFFLAYVGIELALGGWVTTFMQEVRDAADYASSMASTGFWLGLSVGRLVLGFVTPLIGEKVAIIIYIALQMVFSIVVHVVPNFYVAAVSVAMQGFFLGPLFPAVVYACVKLLPEDLHVTVVGITTGFASLGSALLPFLVGAIADTEGIKFLQPFILGLSGAIMILWGCLPKIPRTLKSSKRKSVRFEGY</sequence>
<dbReference type="PANTHER" id="PTHR23514:SF3">
    <property type="entry name" value="BYPASS OF STOP CODON PROTEIN 6"/>
    <property type="match status" value="1"/>
</dbReference>
<feature type="transmembrane region" description="Helical" evidence="7">
    <location>
        <begin position="116"/>
        <end position="138"/>
    </location>
</feature>
<dbReference type="Proteomes" id="UP000234275">
    <property type="component" value="Unassembled WGS sequence"/>
</dbReference>
<feature type="transmembrane region" description="Helical" evidence="7">
    <location>
        <begin position="150"/>
        <end position="172"/>
    </location>
</feature>
<keyword evidence="3" id="KW-0813">Transport</keyword>
<feature type="transmembrane region" description="Helical" evidence="7">
    <location>
        <begin position="358"/>
        <end position="380"/>
    </location>
</feature>
<evidence type="ECO:0000256" key="2">
    <source>
        <dbReference type="ARBA" id="ARBA00008335"/>
    </source>
</evidence>
<dbReference type="GO" id="GO:0016020">
    <property type="term" value="C:membrane"/>
    <property type="evidence" value="ECO:0007669"/>
    <property type="project" value="TreeGrafter"/>
</dbReference>
<keyword evidence="4 7" id="KW-0812">Transmembrane</keyword>
<feature type="transmembrane region" description="Helical" evidence="7">
    <location>
        <begin position="29"/>
        <end position="46"/>
    </location>
</feature>
<reference evidence="9 10" key="1">
    <citation type="submission" date="2016-12" db="EMBL/GenBank/DDBJ databases">
        <title>The genomes of Aspergillus section Nigri reveals drivers in fungal speciation.</title>
        <authorList>
            <consortium name="DOE Joint Genome Institute"/>
            <person name="Vesth T.C."/>
            <person name="Nybo J."/>
            <person name="Theobald S."/>
            <person name="Brandl J."/>
            <person name="Frisvad J.C."/>
            <person name="Nielsen K.F."/>
            <person name="Lyhne E.K."/>
            <person name="Kogle M.E."/>
            <person name="Kuo A."/>
            <person name="Riley R."/>
            <person name="Clum A."/>
            <person name="Nolan M."/>
            <person name="Lipzen A."/>
            <person name="Salamov A."/>
            <person name="Henrissat B."/>
            <person name="Wiebenga A."/>
            <person name="De Vries R.P."/>
            <person name="Grigoriev I.V."/>
            <person name="Mortensen U.H."/>
            <person name="Andersen M.R."/>
            <person name="Baker S.E."/>
        </authorList>
    </citation>
    <scope>NUCLEOTIDE SEQUENCE [LARGE SCALE GENOMIC DNA]</scope>
    <source>
        <strain evidence="9 10">IBT 23096</strain>
    </source>
</reference>
<evidence type="ECO:0000313" key="9">
    <source>
        <dbReference type="EMBL" id="PLB47603.1"/>
    </source>
</evidence>
<dbReference type="Pfam" id="PF07690">
    <property type="entry name" value="MFS_1"/>
    <property type="match status" value="2"/>
</dbReference>
<comment type="caution">
    <text evidence="9">The sequence shown here is derived from an EMBL/GenBank/DDBJ whole genome shotgun (WGS) entry which is preliminary data.</text>
</comment>
<feature type="transmembrane region" description="Helical" evidence="7">
    <location>
        <begin position="279"/>
        <end position="299"/>
    </location>
</feature>
<feature type="domain" description="Major facilitator superfamily (MFS) profile" evidence="8">
    <location>
        <begin position="1"/>
        <end position="431"/>
    </location>
</feature>
<dbReference type="GO" id="GO:0022857">
    <property type="term" value="F:transmembrane transporter activity"/>
    <property type="evidence" value="ECO:0007669"/>
    <property type="project" value="InterPro"/>
</dbReference>
<proteinExistence type="inferred from homology"/>
<dbReference type="InterPro" id="IPR020846">
    <property type="entry name" value="MFS_dom"/>
</dbReference>
<evidence type="ECO:0000256" key="5">
    <source>
        <dbReference type="ARBA" id="ARBA00022989"/>
    </source>
</evidence>